<evidence type="ECO:0000256" key="1">
    <source>
        <dbReference type="SAM" id="MobiDB-lite"/>
    </source>
</evidence>
<dbReference type="EMBL" id="JAJSOW010000108">
    <property type="protein sequence ID" value="KAI9154617.1"/>
    <property type="molecule type" value="Genomic_DNA"/>
</dbReference>
<dbReference type="Proteomes" id="UP001064489">
    <property type="component" value="Chromosome 11"/>
</dbReference>
<sequence>MAFVPRDLTYDGLLKMVEDIVTFDLSSFNIEVRAILTTSGRRTIVHIKNDKDVSFLMQEESVIPEAYVNRAIGSDDEDSGSLTEFETNTDHGMDNLDEQYLFIEDEAYYDFNGEEDNREGLNCSSPNVDGEGDSSSEFDAYDHSHASGDDDPVGNTTTQRGSSIVSRP</sequence>
<comment type="caution">
    <text evidence="2">The sequence shown here is derived from an EMBL/GenBank/DDBJ whole genome shotgun (WGS) entry which is preliminary data.</text>
</comment>
<keyword evidence="3" id="KW-1185">Reference proteome</keyword>
<organism evidence="2 3">
    <name type="scientific">Acer negundo</name>
    <name type="common">Box elder</name>
    <dbReference type="NCBI Taxonomy" id="4023"/>
    <lineage>
        <taxon>Eukaryota</taxon>
        <taxon>Viridiplantae</taxon>
        <taxon>Streptophyta</taxon>
        <taxon>Embryophyta</taxon>
        <taxon>Tracheophyta</taxon>
        <taxon>Spermatophyta</taxon>
        <taxon>Magnoliopsida</taxon>
        <taxon>eudicotyledons</taxon>
        <taxon>Gunneridae</taxon>
        <taxon>Pentapetalae</taxon>
        <taxon>rosids</taxon>
        <taxon>malvids</taxon>
        <taxon>Sapindales</taxon>
        <taxon>Sapindaceae</taxon>
        <taxon>Hippocastanoideae</taxon>
        <taxon>Acereae</taxon>
        <taxon>Acer</taxon>
    </lineage>
</organism>
<feature type="region of interest" description="Disordered" evidence="1">
    <location>
        <begin position="113"/>
        <end position="168"/>
    </location>
</feature>
<evidence type="ECO:0000313" key="3">
    <source>
        <dbReference type="Proteomes" id="UP001064489"/>
    </source>
</evidence>
<accession>A0AAD5I7W1</accession>
<name>A0AAD5I7W1_ACENE</name>
<reference evidence="2" key="2">
    <citation type="submission" date="2023-02" db="EMBL/GenBank/DDBJ databases">
        <authorList>
            <person name="Swenson N.G."/>
            <person name="Wegrzyn J.L."/>
            <person name="Mcevoy S.L."/>
        </authorList>
    </citation>
    <scope>NUCLEOTIDE SEQUENCE</scope>
    <source>
        <strain evidence="2">91603</strain>
        <tissue evidence="2">Leaf</tissue>
    </source>
</reference>
<protein>
    <submittedName>
        <fullName evidence="2">Uncharacterized protein</fullName>
    </submittedName>
</protein>
<evidence type="ECO:0000313" key="2">
    <source>
        <dbReference type="EMBL" id="KAI9154617.1"/>
    </source>
</evidence>
<feature type="region of interest" description="Disordered" evidence="1">
    <location>
        <begin position="72"/>
        <end position="93"/>
    </location>
</feature>
<feature type="compositionally biased region" description="Polar residues" evidence="1">
    <location>
        <begin position="154"/>
        <end position="168"/>
    </location>
</feature>
<gene>
    <name evidence="2" type="ORF">LWI28_028885</name>
</gene>
<reference evidence="2" key="1">
    <citation type="journal article" date="2022" name="Plant J.">
        <title>Strategies of tolerance reflected in two North American maple genomes.</title>
        <authorList>
            <person name="McEvoy S.L."/>
            <person name="Sezen U.U."/>
            <person name="Trouern-Trend A."/>
            <person name="McMahon S.M."/>
            <person name="Schaberg P.G."/>
            <person name="Yang J."/>
            <person name="Wegrzyn J.L."/>
            <person name="Swenson N.G."/>
        </authorList>
    </citation>
    <scope>NUCLEOTIDE SEQUENCE</scope>
    <source>
        <strain evidence="2">91603</strain>
    </source>
</reference>
<dbReference type="AlphaFoldDB" id="A0AAD5I7W1"/>
<proteinExistence type="predicted"/>